<sequence>MPDLETPPTGRDSLLKLLVETSRLLEGRLDEQLRDTEGRVLRPAHYAVFRYLDPAGSRVTELAAAAGMTQQSMGELVTHLERHGYVERVRDTRDGRAKIVVPTGKGRAGLGRAGTLLAEIESALAHRIGEDRLGDLVDLLLELRRTLESD</sequence>
<protein>
    <submittedName>
        <fullName evidence="5">Transcriptional regulator, MarR family</fullName>
    </submittedName>
</protein>
<evidence type="ECO:0000259" key="4">
    <source>
        <dbReference type="PROSITE" id="PS50995"/>
    </source>
</evidence>
<dbReference type="PANTHER" id="PTHR33164">
    <property type="entry name" value="TRANSCRIPTIONAL REGULATOR, MARR FAMILY"/>
    <property type="match status" value="1"/>
</dbReference>
<dbReference type="AlphaFoldDB" id="A0A1I0VCS7"/>
<keyword evidence="1" id="KW-0805">Transcription regulation</keyword>
<dbReference type="InterPro" id="IPR036390">
    <property type="entry name" value="WH_DNA-bd_sf"/>
</dbReference>
<dbReference type="InterPro" id="IPR036388">
    <property type="entry name" value="WH-like_DNA-bd_sf"/>
</dbReference>
<feature type="domain" description="HTH marR-type" evidence="4">
    <location>
        <begin position="11"/>
        <end position="145"/>
    </location>
</feature>
<dbReference type="Proteomes" id="UP000243799">
    <property type="component" value="Unassembled WGS sequence"/>
</dbReference>
<dbReference type="InterPro" id="IPR023187">
    <property type="entry name" value="Tscrpt_reg_MarR-type_CS"/>
</dbReference>
<organism evidence="5 6">
    <name type="scientific">Amycolatopsis marina</name>
    <dbReference type="NCBI Taxonomy" id="490629"/>
    <lineage>
        <taxon>Bacteria</taxon>
        <taxon>Bacillati</taxon>
        <taxon>Actinomycetota</taxon>
        <taxon>Actinomycetes</taxon>
        <taxon>Pseudonocardiales</taxon>
        <taxon>Pseudonocardiaceae</taxon>
        <taxon>Amycolatopsis</taxon>
    </lineage>
</organism>
<evidence type="ECO:0000313" key="5">
    <source>
        <dbReference type="EMBL" id="SFA74155.1"/>
    </source>
</evidence>
<dbReference type="GO" id="GO:0003677">
    <property type="term" value="F:DNA binding"/>
    <property type="evidence" value="ECO:0007669"/>
    <property type="project" value="UniProtKB-KW"/>
</dbReference>
<evidence type="ECO:0000256" key="2">
    <source>
        <dbReference type="ARBA" id="ARBA00023125"/>
    </source>
</evidence>
<keyword evidence="6" id="KW-1185">Reference proteome</keyword>
<dbReference type="GO" id="GO:0006950">
    <property type="term" value="P:response to stress"/>
    <property type="evidence" value="ECO:0007669"/>
    <property type="project" value="TreeGrafter"/>
</dbReference>
<dbReference type="PANTHER" id="PTHR33164:SF99">
    <property type="entry name" value="MARR FAMILY REGULATORY PROTEIN"/>
    <property type="match status" value="1"/>
</dbReference>
<reference evidence="6" key="1">
    <citation type="submission" date="2016-10" db="EMBL/GenBank/DDBJ databases">
        <authorList>
            <person name="Varghese N."/>
            <person name="Submissions S."/>
        </authorList>
    </citation>
    <scope>NUCLEOTIDE SEQUENCE [LARGE SCALE GENOMIC DNA]</scope>
    <source>
        <strain evidence="6">CGMCC 4.3568</strain>
    </source>
</reference>
<dbReference type="EMBL" id="FOKG01000001">
    <property type="protein sequence ID" value="SFA74155.1"/>
    <property type="molecule type" value="Genomic_DNA"/>
</dbReference>
<gene>
    <name evidence="5" type="ORF">SAMN05216266_101165</name>
</gene>
<dbReference type="PROSITE" id="PS50995">
    <property type="entry name" value="HTH_MARR_2"/>
    <property type="match status" value="1"/>
</dbReference>
<dbReference type="SUPFAM" id="SSF46785">
    <property type="entry name" value="Winged helix' DNA-binding domain"/>
    <property type="match status" value="1"/>
</dbReference>
<dbReference type="InterPro" id="IPR000835">
    <property type="entry name" value="HTH_MarR-typ"/>
</dbReference>
<dbReference type="Gene3D" id="1.10.10.10">
    <property type="entry name" value="Winged helix-like DNA-binding domain superfamily/Winged helix DNA-binding domain"/>
    <property type="match status" value="1"/>
</dbReference>
<keyword evidence="3" id="KW-0804">Transcription</keyword>
<evidence type="ECO:0000256" key="1">
    <source>
        <dbReference type="ARBA" id="ARBA00023015"/>
    </source>
</evidence>
<dbReference type="RefSeq" id="WP_245788055.1">
    <property type="nucleotide sequence ID" value="NZ_FOKG01000001.1"/>
</dbReference>
<keyword evidence="2" id="KW-0238">DNA-binding</keyword>
<dbReference type="Pfam" id="PF12802">
    <property type="entry name" value="MarR_2"/>
    <property type="match status" value="1"/>
</dbReference>
<dbReference type="PROSITE" id="PS01117">
    <property type="entry name" value="HTH_MARR_1"/>
    <property type="match status" value="1"/>
</dbReference>
<accession>A0A1I0VCS7</accession>
<proteinExistence type="predicted"/>
<evidence type="ECO:0000256" key="3">
    <source>
        <dbReference type="ARBA" id="ARBA00023163"/>
    </source>
</evidence>
<dbReference type="GO" id="GO:0003700">
    <property type="term" value="F:DNA-binding transcription factor activity"/>
    <property type="evidence" value="ECO:0007669"/>
    <property type="project" value="InterPro"/>
</dbReference>
<name>A0A1I0VCS7_9PSEU</name>
<dbReference type="SMART" id="SM00347">
    <property type="entry name" value="HTH_MARR"/>
    <property type="match status" value="1"/>
</dbReference>
<dbReference type="STRING" id="490629.SAMN05216266_101165"/>
<dbReference type="InterPro" id="IPR039422">
    <property type="entry name" value="MarR/SlyA-like"/>
</dbReference>
<evidence type="ECO:0000313" key="6">
    <source>
        <dbReference type="Proteomes" id="UP000243799"/>
    </source>
</evidence>